<comment type="subcellular location">
    <subcellularLocation>
        <location evidence="7">Cytoplasm</location>
    </subcellularLocation>
</comment>
<dbReference type="CDD" id="cd00464">
    <property type="entry name" value="SK"/>
    <property type="match status" value="1"/>
</dbReference>
<keyword evidence="2 7" id="KW-0808">Transferase</keyword>
<reference evidence="8 15" key="2">
    <citation type="journal article" date="2019" name="Nat. Med.">
        <title>A library of human gut bacterial isolates paired with longitudinal multiomics data enables mechanistic microbiome research.</title>
        <authorList>
            <person name="Poyet M."/>
            <person name="Groussin M."/>
            <person name="Gibbons S.M."/>
            <person name="Avila-Pacheco J."/>
            <person name="Jiang X."/>
            <person name="Kearney S.M."/>
            <person name="Perrotta A.R."/>
            <person name="Berdy B."/>
            <person name="Zhao S."/>
            <person name="Lieberman T.D."/>
            <person name="Swanson P.K."/>
            <person name="Smith M."/>
            <person name="Roesemann S."/>
            <person name="Alexander J.E."/>
            <person name="Rich S.A."/>
            <person name="Livny J."/>
            <person name="Vlamakis H."/>
            <person name="Clish C."/>
            <person name="Bullock K."/>
            <person name="Deik A."/>
            <person name="Scott J."/>
            <person name="Pierce K.A."/>
            <person name="Xavier R.J."/>
            <person name="Alm E.J."/>
        </authorList>
    </citation>
    <scope>NUCLEOTIDE SEQUENCE [LARGE SCALE GENOMIC DNA]</scope>
    <source>
        <strain evidence="8 15">BIOML-A1</strain>
    </source>
</reference>
<keyword evidence="7" id="KW-0460">Magnesium</keyword>
<keyword evidence="7" id="KW-0479">Metal-binding</keyword>
<dbReference type="GO" id="GO:0009073">
    <property type="term" value="P:aromatic amino acid family biosynthetic process"/>
    <property type="evidence" value="ECO:0007669"/>
    <property type="project" value="UniProtKB-KW"/>
</dbReference>
<comment type="subunit">
    <text evidence="7">Monomer.</text>
</comment>
<feature type="binding site" evidence="7">
    <location>
        <position position="82"/>
    </location>
    <ligand>
        <name>substrate</name>
    </ligand>
</feature>
<dbReference type="InterPro" id="IPR027417">
    <property type="entry name" value="P-loop_NTPase"/>
</dbReference>
<comment type="caution">
    <text evidence="9">The sequence shown here is derived from an EMBL/GenBank/DDBJ whole genome shotgun (WGS) entry which is preliminary data.</text>
</comment>
<dbReference type="PRINTS" id="PR01100">
    <property type="entry name" value="SHIKIMTKNASE"/>
</dbReference>
<comment type="cofactor">
    <cofactor evidence="7">
        <name>Mg(2+)</name>
        <dbReference type="ChEBI" id="CHEBI:18420"/>
    </cofactor>
    <text evidence="7">Binds 1 Mg(2+) ion per subunit.</text>
</comment>
<evidence type="ECO:0000313" key="14">
    <source>
        <dbReference type="Proteomes" id="UP000285844"/>
    </source>
</evidence>
<feature type="binding site" evidence="7">
    <location>
        <position position="37"/>
    </location>
    <ligand>
        <name>substrate</name>
    </ligand>
</feature>
<evidence type="ECO:0000313" key="9">
    <source>
        <dbReference type="EMBL" id="RHC12541.1"/>
    </source>
</evidence>
<dbReference type="EC" id="2.7.1.71" evidence="7"/>
<dbReference type="OrthoDB" id="9800332at2"/>
<comment type="function">
    <text evidence="7">Catalyzes the specific phosphorylation of the 3-hydroxyl group of shikimic acid using ATP as a cosubstrate.</text>
</comment>
<evidence type="ECO:0000256" key="5">
    <source>
        <dbReference type="ARBA" id="ARBA00022840"/>
    </source>
</evidence>
<evidence type="ECO:0000256" key="7">
    <source>
        <dbReference type="HAMAP-Rule" id="MF_00109"/>
    </source>
</evidence>
<dbReference type="Proteomes" id="UP000285201">
    <property type="component" value="Unassembled WGS sequence"/>
</dbReference>
<dbReference type="GO" id="GO:0005829">
    <property type="term" value="C:cytosol"/>
    <property type="evidence" value="ECO:0007669"/>
    <property type="project" value="TreeGrafter"/>
</dbReference>
<dbReference type="GO" id="GO:0009423">
    <property type="term" value="P:chorismate biosynthetic process"/>
    <property type="evidence" value="ECO:0007669"/>
    <property type="project" value="UniProtKB-UniRule"/>
</dbReference>
<dbReference type="Proteomes" id="UP000284794">
    <property type="component" value="Unassembled WGS sequence"/>
</dbReference>
<evidence type="ECO:0000256" key="1">
    <source>
        <dbReference type="ARBA" id="ARBA00022605"/>
    </source>
</evidence>
<name>A0A413YTY8_9FIRM</name>
<evidence type="ECO:0000313" key="13">
    <source>
        <dbReference type="Proteomes" id="UP000285201"/>
    </source>
</evidence>
<comment type="pathway">
    <text evidence="7">Metabolic intermediate biosynthesis; chorismate biosynthesis; chorismate from D-erythrose 4-phosphate and phosphoenolpyruvate: step 5/7.</text>
</comment>
<dbReference type="PANTHER" id="PTHR21087:SF16">
    <property type="entry name" value="SHIKIMATE KINASE 1, CHLOROPLASTIC"/>
    <property type="match status" value="1"/>
</dbReference>
<dbReference type="PANTHER" id="PTHR21087">
    <property type="entry name" value="SHIKIMATE KINASE"/>
    <property type="match status" value="1"/>
</dbReference>
<protein>
    <recommendedName>
        <fullName evidence="7">Shikimate kinase</fullName>
        <shortName evidence="7">SK</shortName>
        <ecNumber evidence="7">2.7.1.71</ecNumber>
    </recommendedName>
</protein>
<keyword evidence="7" id="KW-0963">Cytoplasm</keyword>
<keyword evidence="4 7" id="KW-0418">Kinase</keyword>
<evidence type="ECO:0000313" key="15">
    <source>
        <dbReference type="Proteomes" id="UP000481964"/>
    </source>
</evidence>
<dbReference type="EMBL" id="QSIS01000008">
    <property type="protein sequence ID" value="RHD08609.1"/>
    <property type="molecule type" value="Genomic_DNA"/>
</dbReference>
<keyword evidence="6 7" id="KW-0057">Aromatic amino acid biosynthesis</keyword>
<dbReference type="EMBL" id="QROY01000001">
    <property type="protein sequence ID" value="RHL72315.1"/>
    <property type="molecule type" value="Genomic_DNA"/>
</dbReference>
<keyword evidence="3 7" id="KW-0547">Nucleotide-binding</keyword>
<proteinExistence type="inferred from homology"/>
<comment type="similarity">
    <text evidence="7">Belongs to the shikimate kinase family.</text>
</comment>
<dbReference type="EMBL" id="WKRD01000012">
    <property type="protein sequence ID" value="MSC58424.1"/>
    <property type="molecule type" value="Genomic_DNA"/>
</dbReference>
<evidence type="ECO:0000256" key="2">
    <source>
        <dbReference type="ARBA" id="ARBA00022679"/>
    </source>
</evidence>
<dbReference type="GO" id="GO:0004765">
    <property type="term" value="F:shikimate kinase activity"/>
    <property type="evidence" value="ECO:0007669"/>
    <property type="project" value="UniProtKB-UniRule"/>
</dbReference>
<evidence type="ECO:0000256" key="6">
    <source>
        <dbReference type="ARBA" id="ARBA00023141"/>
    </source>
</evidence>
<dbReference type="Gene3D" id="3.40.50.300">
    <property type="entry name" value="P-loop containing nucleotide triphosphate hydrolases"/>
    <property type="match status" value="1"/>
</dbReference>
<comment type="caution">
    <text evidence="7">Lacks conserved residue(s) required for the propagation of feature annotation.</text>
</comment>
<accession>A0A413YTY8</accession>
<keyword evidence="1 7" id="KW-0028">Amino-acid biosynthesis</keyword>
<comment type="catalytic activity">
    <reaction evidence="7">
        <text>shikimate + ATP = 3-phosphoshikimate + ADP + H(+)</text>
        <dbReference type="Rhea" id="RHEA:13121"/>
        <dbReference type="ChEBI" id="CHEBI:15378"/>
        <dbReference type="ChEBI" id="CHEBI:30616"/>
        <dbReference type="ChEBI" id="CHEBI:36208"/>
        <dbReference type="ChEBI" id="CHEBI:145989"/>
        <dbReference type="ChEBI" id="CHEBI:456216"/>
        <dbReference type="EC" id="2.7.1.71"/>
    </reaction>
</comment>
<dbReference type="InterPro" id="IPR031322">
    <property type="entry name" value="Shikimate/glucono_kinase"/>
</dbReference>
<evidence type="ECO:0000256" key="3">
    <source>
        <dbReference type="ARBA" id="ARBA00022741"/>
    </source>
</evidence>
<dbReference type="Proteomes" id="UP000481964">
    <property type="component" value="Unassembled WGS sequence"/>
</dbReference>
<keyword evidence="5 7" id="KW-0067">ATP-binding</keyword>
<dbReference type="AlphaFoldDB" id="A0A413YTY8"/>
<reference evidence="12 13" key="1">
    <citation type="submission" date="2018-08" db="EMBL/GenBank/DDBJ databases">
        <title>A genome reference for cultivated species of the human gut microbiota.</title>
        <authorList>
            <person name="Zou Y."/>
            <person name="Xue W."/>
            <person name="Luo G."/>
        </authorList>
    </citation>
    <scope>NUCLEOTIDE SEQUENCE [LARGE SCALE GENOMIC DNA]</scope>
    <source>
        <strain evidence="11 13">AF36-7BH</strain>
        <strain evidence="10 12">AM32-2AC</strain>
        <strain evidence="9 14">AM37-3BH</strain>
    </source>
</reference>
<gene>
    <name evidence="7" type="primary">aroK</name>
    <name evidence="11" type="ORF">DW007_00170</name>
    <name evidence="10" type="ORF">DW811_07695</name>
    <name evidence="9" type="ORF">DW858_09225</name>
    <name evidence="8" type="ORF">GKE48_13375</name>
</gene>
<dbReference type="Proteomes" id="UP000285844">
    <property type="component" value="Unassembled WGS sequence"/>
</dbReference>
<feature type="binding site" evidence="7">
    <location>
        <position position="19"/>
    </location>
    <ligand>
        <name>Mg(2+)</name>
        <dbReference type="ChEBI" id="CHEBI:18420"/>
    </ligand>
</feature>
<evidence type="ECO:0000313" key="8">
    <source>
        <dbReference type="EMBL" id="MSC58424.1"/>
    </source>
</evidence>
<dbReference type="GO" id="GO:0008652">
    <property type="term" value="P:amino acid biosynthetic process"/>
    <property type="evidence" value="ECO:0007669"/>
    <property type="project" value="UniProtKB-KW"/>
</dbReference>
<evidence type="ECO:0000313" key="10">
    <source>
        <dbReference type="EMBL" id="RHD08609.1"/>
    </source>
</evidence>
<dbReference type="EMBL" id="QSHM01000010">
    <property type="protein sequence ID" value="RHC12541.1"/>
    <property type="molecule type" value="Genomic_DNA"/>
</dbReference>
<dbReference type="GO" id="GO:0005524">
    <property type="term" value="F:ATP binding"/>
    <property type="evidence" value="ECO:0007669"/>
    <property type="project" value="UniProtKB-UniRule"/>
</dbReference>
<feature type="binding site" evidence="7">
    <location>
        <begin position="15"/>
        <end position="20"/>
    </location>
    <ligand>
        <name>ATP</name>
        <dbReference type="ChEBI" id="CHEBI:30616"/>
    </ligand>
</feature>
<feature type="binding site" evidence="7">
    <location>
        <position position="137"/>
    </location>
    <ligand>
        <name>substrate</name>
    </ligand>
</feature>
<dbReference type="UniPathway" id="UPA00053">
    <property type="reaction ID" value="UER00088"/>
</dbReference>
<dbReference type="InterPro" id="IPR000623">
    <property type="entry name" value="Shikimate_kinase/TSH1"/>
</dbReference>
<evidence type="ECO:0000313" key="11">
    <source>
        <dbReference type="EMBL" id="RHL72315.1"/>
    </source>
</evidence>
<evidence type="ECO:0000256" key="4">
    <source>
        <dbReference type="ARBA" id="ARBA00022777"/>
    </source>
</evidence>
<dbReference type="HAMAP" id="MF_00109">
    <property type="entry name" value="Shikimate_kinase"/>
    <property type="match status" value="1"/>
</dbReference>
<evidence type="ECO:0000313" key="12">
    <source>
        <dbReference type="Proteomes" id="UP000284794"/>
    </source>
</evidence>
<dbReference type="Pfam" id="PF01202">
    <property type="entry name" value="SKI"/>
    <property type="match status" value="1"/>
</dbReference>
<dbReference type="SUPFAM" id="SSF52540">
    <property type="entry name" value="P-loop containing nucleoside triphosphate hydrolases"/>
    <property type="match status" value="1"/>
</dbReference>
<feature type="binding site" evidence="7">
    <location>
        <position position="120"/>
    </location>
    <ligand>
        <name>ATP</name>
        <dbReference type="ChEBI" id="CHEBI:30616"/>
    </ligand>
</feature>
<sequence length="174" mass="19332">MEVHMNNIILIGMPGSGKSSLGVVLAKKIGFGFIDSDLVIQQREGMTLERIIEKHGDAGFIQIENEVNCSISPHHTVIATGGSAVYGKEAMEHFKDIGTVVYLELPPESLEERLGSLKERGVVSNGKTTVEEIYADRAALYKKYADITLNEQGKQIRETVEMLYDIIMNKDQYN</sequence>
<organism evidence="9 14">
    <name type="scientific">Lachnospira eligens</name>
    <dbReference type="NCBI Taxonomy" id="39485"/>
    <lineage>
        <taxon>Bacteria</taxon>
        <taxon>Bacillati</taxon>
        <taxon>Bacillota</taxon>
        <taxon>Clostridia</taxon>
        <taxon>Lachnospirales</taxon>
        <taxon>Lachnospiraceae</taxon>
        <taxon>Lachnospira</taxon>
    </lineage>
</organism>
<dbReference type="GO" id="GO:0000287">
    <property type="term" value="F:magnesium ion binding"/>
    <property type="evidence" value="ECO:0007669"/>
    <property type="project" value="UniProtKB-UniRule"/>
</dbReference>